<gene>
    <name evidence="2" type="ORF">EOE65_03225</name>
</gene>
<proteinExistence type="predicted"/>
<feature type="compositionally biased region" description="Basic and acidic residues" evidence="1">
    <location>
        <begin position="238"/>
        <end position="266"/>
    </location>
</feature>
<dbReference type="InterPro" id="IPR009785">
    <property type="entry name" value="Prophage_Lj928_Orf309"/>
</dbReference>
<dbReference type="EMBL" id="SACQ01000001">
    <property type="protein sequence ID" value="RVU32681.1"/>
    <property type="molecule type" value="Genomic_DNA"/>
</dbReference>
<feature type="region of interest" description="Disordered" evidence="1">
    <location>
        <begin position="238"/>
        <end position="284"/>
    </location>
</feature>
<organism evidence="2 3">
    <name type="scientific">Neptunomonas marina</name>
    <dbReference type="NCBI Taxonomy" id="1815562"/>
    <lineage>
        <taxon>Bacteria</taxon>
        <taxon>Pseudomonadati</taxon>
        <taxon>Pseudomonadota</taxon>
        <taxon>Gammaproteobacteria</taxon>
        <taxon>Oceanospirillales</taxon>
        <taxon>Oceanospirillaceae</taxon>
        <taxon>Neptunomonas</taxon>
    </lineage>
</organism>
<protein>
    <submittedName>
        <fullName evidence="2">DUF1351 domain-containing protein</fullName>
    </submittedName>
</protein>
<dbReference type="Proteomes" id="UP000282818">
    <property type="component" value="Unassembled WGS sequence"/>
</dbReference>
<reference evidence="2 3" key="1">
    <citation type="submission" date="2019-01" db="EMBL/GenBank/DDBJ databases">
        <authorList>
            <person name="Chen W.-M."/>
        </authorList>
    </citation>
    <scope>NUCLEOTIDE SEQUENCE [LARGE SCALE GENOMIC DNA]</scope>
    <source>
        <strain evidence="2 3">HPM-16</strain>
    </source>
</reference>
<name>A0A437QDU2_9GAMM</name>
<dbReference type="Pfam" id="PF07083">
    <property type="entry name" value="DUF1351"/>
    <property type="match status" value="1"/>
</dbReference>
<evidence type="ECO:0000313" key="2">
    <source>
        <dbReference type="EMBL" id="RVU32681.1"/>
    </source>
</evidence>
<accession>A0A437QDU2</accession>
<evidence type="ECO:0000313" key="3">
    <source>
        <dbReference type="Proteomes" id="UP000282818"/>
    </source>
</evidence>
<comment type="caution">
    <text evidence="2">The sequence shown here is derived from an EMBL/GenBank/DDBJ whole genome shotgun (WGS) entry which is preliminary data.</text>
</comment>
<dbReference type="RefSeq" id="WP_127692849.1">
    <property type="nucleotide sequence ID" value="NZ_SACQ01000001.1"/>
</dbReference>
<sequence length="358" mass="40469">MSAAEKMEPRQATDLVVINTTPAAIAFNFEETKAWLESELKQYDVVVTADTLAGSKKLATELNKMAGDIGKRRREAVEKVSGPIRTFEEQAKALEKMCKDGRQRLLDQVKVFEDETRALAKAKLEERRLSEWELHGVEDEFRHTQIEDLIKITALTKTGKLTAGSLNEVQKRVQADKQLQQQTEMRLLQLENQSYKAGLAAPLTRAHIETFLFASDEDYSQSLEAMLQSELQRQKVAEEMSRRKFEEEQRRKEQEAQREPELKQQTEAHSPTEPQTVHEPVTMETEPVQAVPVATVSKHAYGDLSKAHAANIVECSRDEAEGFAVQLSNESWNMPIGVWVPGELVAIAYCGGVFRKTE</sequence>
<dbReference type="AlphaFoldDB" id="A0A437QDU2"/>
<keyword evidence="3" id="KW-1185">Reference proteome</keyword>
<evidence type="ECO:0000256" key="1">
    <source>
        <dbReference type="SAM" id="MobiDB-lite"/>
    </source>
</evidence>